<dbReference type="RefSeq" id="XP_056066815.1">
    <property type="nucleotide sequence ID" value="XM_056219688.1"/>
</dbReference>
<keyword evidence="2" id="KW-1185">Reference proteome</keyword>
<dbReference type="EMBL" id="JAPEUX010000008">
    <property type="protein sequence ID" value="KAJ4347015.1"/>
    <property type="molecule type" value="Genomic_DNA"/>
</dbReference>
<dbReference type="AlphaFoldDB" id="A0A9W9C5Z6"/>
<dbReference type="OrthoDB" id="2967263at2759"/>
<organism evidence="1 2">
    <name type="scientific">Didymosphaeria variabile</name>
    <dbReference type="NCBI Taxonomy" id="1932322"/>
    <lineage>
        <taxon>Eukaryota</taxon>
        <taxon>Fungi</taxon>
        <taxon>Dikarya</taxon>
        <taxon>Ascomycota</taxon>
        <taxon>Pezizomycotina</taxon>
        <taxon>Dothideomycetes</taxon>
        <taxon>Pleosporomycetidae</taxon>
        <taxon>Pleosporales</taxon>
        <taxon>Massarineae</taxon>
        <taxon>Didymosphaeriaceae</taxon>
        <taxon>Didymosphaeria</taxon>
    </lineage>
</organism>
<gene>
    <name evidence="1" type="ORF">N0V89_010949</name>
</gene>
<accession>A0A9W9C5Z6</accession>
<dbReference type="GeneID" id="80914479"/>
<evidence type="ECO:0000313" key="1">
    <source>
        <dbReference type="EMBL" id="KAJ4347015.1"/>
    </source>
</evidence>
<dbReference type="InterPro" id="IPR009097">
    <property type="entry name" value="Cyclic_Pdiesterase"/>
</dbReference>
<reference evidence="1" key="1">
    <citation type="submission" date="2022-10" db="EMBL/GenBank/DDBJ databases">
        <title>Tapping the CABI collections for fungal endophytes: first genome assemblies for Collariella, Neodidymelliopsis, Ascochyta clinopodiicola, Didymella pomorum, Didymosphaeria variabile, Neocosmospora piperis and Neocucurbitaria cava.</title>
        <authorList>
            <person name="Hill R."/>
        </authorList>
    </citation>
    <scope>NUCLEOTIDE SEQUENCE</scope>
    <source>
        <strain evidence="1">IMI 356815</strain>
    </source>
</reference>
<evidence type="ECO:0008006" key="3">
    <source>
        <dbReference type="Google" id="ProtNLM"/>
    </source>
</evidence>
<evidence type="ECO:0000313" key="2">
    <source>
        <dbReference type="Proteomes" id="UP001140513"/>
    </source>
</evidence>
<proteinExistence type="predicted"/>
<name>A0A9W9C5Z6_9PLEO</name>
<sequence length="324" mass="36023">MSAPNSSAGNTFEDLSGVATAAFSNPYDALISASEDDPIQMQARYTTHRNTRNSQQKAKMLDKEFSGPDIDPILLRLSDVTVEPGYVDPRHCLVFWGRPSDKVKNLISRVQQELLAVAPNLWVMPQDCLHITALEVTHSKKAEEIQQIVDSVGDKIPAITNFTFHHRARLIKPMIGFDASALALSFVPAAGEPSALGRTKQDDKYTYHHLRRDLYTLCQEIGVAVDSRYVVPSSHLTIGRFIKSSDFNDGKGTYDPQKMQAFIEKVEEINAWLEQEFWPEHNGGKVLPGADWIVGEEQGLNCRESLIKTHGYGGGDSLHQGKGF</sequence>
<protein>
    <recommendedName>
        <fullName evidence="3">RNA ligase/cyclic nucleotide phosphodiesterase</fullName>
    </recommendedName>
</protein>
<dbReference type="Proteomes" id="UP001140513">
    <property type="component" value="Unassembled WGS sequence"/>
</dbReference>
<dbReference type="Gene3D" id="3.90.1140.10">
    <property type="entry name" value="Cyclic phosphodiesterase"/>
    <property type="match status" value="1"/>
</dbReference>
<comment type="caution">
    <text evidence="1">The sequence shown here is derived from an EMBL/GenBank/DDBJ whole genome shotgun (WGS) entry which is preliminary data.</text>
</comment>
<dbReference type="SUPFAM" id="SSF55144">
    <property type="entry name" value="LigT-like"/>
    <property type="match status" value="1"/>
</dbReference>